<feature type="domain" description="DUF7159" evidence="2">
    <location>
        <begin position="210"/>
        <end position="274"/>
    </location>
</feature>
<protein>
    <recommendedName>
        <fullName evidence="2">DUF7159 domain-containing protein</fullName>
    </recommendedName>
</protein>
<dbReference type="SUPFAM" id="SSF53067">
    <property type="entry name" value="Actin-like ATPase domain"/>
    <property type="match status" value="1"/>
</dbReference>
<name>A0A177Y9W9_9NOCA</name>
<dbReference type="Gene3D" id="3.30.420.40">
    <property type="match status" value="2"/>
</dbReference>
<evidence type="ECO:0000256" key="1">
    <source>
        <dbReference type="SAM" id="MobiDB-lite"/>
    </source>
</evidence>
<dbReference type="Proteomes" id="UP000077519">
    <property type="component" value="Unassembled WGS sequence"/>
</dbReference>
<dbReference type="EMBL" id="LVHI01000024">
    <property type="protein sequence ID" value="OAK52315.1"/>
    <property type="molecule type" value="Genomic_DNA"/>
</dbReference>
<dbReference type="Gene3D" id="3.90.640.10">
    <property type="entry name" value="Actin, Chain A, domain 4"/>
    <property type="match status" value="1"/>
</dbReference>
<dbReference type="GO" id="GO:0005524">
    <property type="term" value="F:ATP binding"/>
    <property type="evidence" value="ECO:0007669"/>
    <property type="project" value="UniProtKB-KW"/>
</dbReference>
<organism evidence="3 4">
    <name type="scientific">Rhodococcoides kyotonense</name>
    <dbReference type="NCBI Taxonomy" id="398843"/>
    <lineage>
        <taxon>Bacteria</taxon>
        <taxon>Bacillati</taxon>
        <taxon>Actinomycetota</taxon>
        <taxon>Actinomycetes</taxon>
        <taxon>Mycobacteriales</taxon>
        <taxon>Nocardiaceae</taxon>
        <taxon>Rhodococcoides</taxon>
    </lineage>
</organism>
<evidence type="ECO:0000313" key="4">
    <source>
        <dbReference type="Proteomes" id="UP000077519"/>
    </source>
</evidence>
<proteinExistence type="predicted"/>
<comment type="caution">
    <text evidence="3">The sequence shown here is derived from an EMBL/GenBank/DDBJ whole genome shotgun (WGS) entry which is preliminary data.</text>
</comment>
<evidence type="ECO:0000259" key="2">
    <source>
        <dbReference type="Pfam" id="PF23717"/>
    </source>
</evidence>
<gene>
    <name evidence="3" type="ORF">A3K89_24495</name>
</gene>
<dbReference type="Pfam" id="PF23717">
    <property type="entry name" value="DUF7159"/>
    <property type="match status" value="1"/>
</dbReference>
<sequence>MVSIGMSMGASGIRAVRTADGVSFSAEWFPSAADVPDADDVAHAIRTIVDRSDAPHSLGVAFPDPSYSAALKAALVEEYVSEVHIISEIAGTLEQLRADPDFRYRTVAIYDLGATGLDMTVADTDSGTVYAATRSQDFSGDVLDLAVRDYLMTLDILATPRTPDEEAGLLAFSREIKEALSTHEATQTSDGAFRLMDRRMFEICIMRAVERSAIALRDLAEMSEIPPEAVVAIGGGARIPLIEDILGRYLQLPVVRPDAPDLIASRGAALYATRVDGVGNAAAPPARRSAKSLLTPLLRFGLPSVVAFGLLSWVMWPSPEAESTTTRVPAPAVDTSSTPTAPVTATQLLTTLPPPAPVVENTPTIEAPPADSQATAPSVPRYDTGGYVEPAAPPPPPPPFQLPRIELPQIQLPVLPPLRFP</sequence>
<dbReference type="InterPro" id="IPR043129">
    <property type="entry name" value="ATPase_NBD"/>
</dbReference>
<keyword evidence="4" id="KW-1185">Reference proteome</keyword>
<feature type="compositionally biased region" description="Pro residues" evidence="1">
    <location>
        <begin position="391"/>
        <end position="401"/>
    </location>
</feature>
<dbReference type="AlphaFoldDB" id="A0A177Y9W9"/>
<dbReference type="GO" id="GO:0140662">
    <property type="term" value="F:ATP-dependent protein folding chaperone"/>
    <property type="evidence" value="ECO:0007669"/>
    <property type="project" value="InterPro"/>
</dbReference>
<dbReference type="InterPro" id="IPR055583">
    <property type="entry name" value="DUF7159"/>
</dbReference>
<feature type="region of interest" description="Disordered" evidence="1">
    <location>
        <begin position="364"/>
        <end position="403"/>
    </location>
</feature>
<reference evidence="3 4" key="1">
    <citation type="submission" date="2016-03" db="EMBL/GenBank/DDBJ databases">
        <title>Genome sequence of Rhodococcus kyotonensis KB10.</title>
        <authorList>
            <person name="Jeong H."/>
            <person name="Hong C.E."/>
            <person name="Jo S.H."/>
            <person name="Park J.M."/>
        </authorList>
    </citation>
    <scope>NUCLEOTIDE SEQUENCE [LARGE SCALE GENOMIC DNA]</scope>
    <source>
        <strain evidence="3 4">KB10</strain>
    </source>
</reference>
<accession>A0A177Y9W9</accession>
<evidence type="ECO:0000313" key="3">
    <source>
        <dbReference type="EMBL" id="OAK52315.1"/>
    </source>
</evidence>